<dbReference type="Pfam" id="PF02010">
    <property type="entry name" value="REJ"/>
    <property type="match status" value="1"/>
</dbReference>
<feature type="transmembrane region" description="Helical" evidence="8">
    <location>
        <begin position="1431"/>
        <end position="1451"/>
    </location>
</feature>
<feature type="domain" description="PLAT" evidence="9">
    <location>
        <begin position="1474"/>
        <end position="1593"/>
    </location>
</feature>
<protein>
    <recommendedName>
        <fullName evidence="9">PLAT domain-containing protein</fullName>
    </recommendedName>
</protein>
<organism evidence="10 11">
    <name type="scientific">Adineta steineri</name>
    <dbReference type="NCBI Taxonomy" id="433720"/>
    <lineage>
        <taxon>Eukaryota</taxon>
        <taxon>Metazoa</taxon>
        <taxon>Spiralia</taxon>
        <taxon>Gnathifera</taxon>
        <taxon>Rotifera</taxon>
        <taxon>Eurotatoria</taxon>
        <taxon>Bdelloidea</taxon>
        <taxon>Adinetida</taxon>
        <taxon>Adinetidae</taxon>
        <taxon>Adineta</taxon>
    </lineage>
</organism>
<dbReference type="Gene3D" id="2.60.60.20">
    <property type="entry name" value="PLAT/LH2 domain"/>
    <property type="match status" value="1"/>
</dbReference>
<gene>
    <name evidence="10" type="ORF">OXD698_LOCUS24024</name>
</gene>
<accession>A0A819HKR6</accession>
<keyword evidence="5 8" id="KW-0472">Membrane</keyword>
<reference evidence="10" key="1">
    <citation type="submission" date="2021-02" db="EMBL/GenBank/DDBJ databases">
        <authorList>
            <person name="Nowell W R."/>
        </authorList>
    </citation>
    <scope>NUCLEOTIDE SEQUENCE</scope>
</reference>
<name>A0A819HKR6_9BILA</name>
<feature type="transmembrane region" description="Helical" evidence="8">
    <location>
        <begin position="1636"/>
        <end position="1657"/>
    </location>
</feature>
<evidence type="ECO:0000256" key="5">
    <source>
        <dbReference type="ARBA" id="ARBA00023136"/>
    </source>
</evidence>
<keyword evidence="4 8" id="KW-1133">Transmembrane helix</keyword>
<dbReference type="GO" id="GO:0005261">
    <property type="term" value="F:monoatomic cation channel activity"/>
    <property type="evidence" value="ECO:0007669"/>
    <property type="project" value="TreeGrafter"/>
</dbReference>
<evidence type="ECO:0000256" key="1">
    <source>
        <dbReference type="ARBA" id="ARBA00004370"/>
    </source>
</evidence>
<dbReference type="InterPro" id="IPR001024">
    <property type="entry name" value="PLAT/LH2_dom"/>
</dbReference>
<dbReference type="SMART" id="SM00308">
    <property type="entry name" value="LH2"/>
    <property type="match status" value="1"/>
</dbReference>
<dbReference type="SUPFAM" id="SSF101898">
    <property type="entry name" value="NHL repeat"/>
    <property type="match status" value="1"/>
</dbReference>
<evidence type="ECO:0000259" key="9">
    <source>
        <dbReference type="PROSITE" id="PS50095"/>
    </source>
</evidence>
<dbReference type="GO" id="GO:0005886">
    <property type="term" value="C:plasma membrane"/>
    <property type="evidence" value="ECO:0007669"/>
    <property type="project" value="TreeGrafter"/>
</dbReference>
<dbReference type="FunFam" id="2.60.60.20:FF:000022">
    <property type="entry name" value="Uncharacterized protein"/>
    <property type="match status" value="1"/>
</dbReference>
<keyword evidence="2 8" id="KW-0812">Transmembrane</keyword>
<evidence type="ECO:0000256" key="4">
    <source>
        <dbReference type="ARBA" id="ARBA00022989"/>
    </source>
</evidence>
<feature type="non-terminal residue" evidence="10">
    <location>
        <position position="1"/>
    </location>
</feature>
<dbReference type="Gene3D" id="2.120.10.30">
    <property type="entry name" value="TolB, C-terminal domain"/>
    <property type="match status" value="1"/>
</dbReference>
<dbReference type="Pfam" id="PF01477">
    <property type="entry name" value="PLAT"/>
    <property type="match status" value="1"/>
</dbReference>
<dbReference type="InterPro" id="IPR002859">
    <property type="entry name" value="PKD/REJ-like"/>
</dbReference>
<dbReference type="PANTHER" id="PTHR46730">
    <property type="entry name" value="POLYCYSTIN-1"/>
    <property type="match status" value="1"/>
</dbReference>
<dbReference type="SUPFAM" id="SSF49723">
    <property type="entry name" value="Lipase/lipooxygenase domain (PLAT/LH2 domain)"/>
    <property type="match status" value="1"/>
</dbReference>
<comment type="caution">
    <text evidence="10">The sequence shown here is derived from an EMBL/GenBank/DDBJ whole genome shotgun (WGS) entry which is preliminary data.</text>
</comment>
<comment type="caution">
    <text evidence="6">Lacks conserved residue(s) required for the propagation of feature annotation.</text>
</comment>
<dbReference type="PANTHER" id="PTHR46730:SF1">
    <property type="entry name" value="PLAT DOMAIN-CONTAINING PROTEIN"/>
    <property type="match status" value="1"/>
</dbReference>
<feature type="compositionally biased region" description="Polar residues" evidence="7">
    <location>
        <begin position="318"/>
        <end position="339"/>
    </location>
</feature>
<dbReference type="Proteomes" id="UP000663844">
    <property type="component" value="Unassembled WGS sequence"/>
</dbReference>
<proteinExistence type="predicted"/>
<evidence type="ECO:0000313" key="11">
    <source>
        <dbReference type="Proteomes" id="UP000663844"/>
    </source>
</evidence>
<comment type="subcellular location">
    <subcellularLocation>
        <location evidence="1">Membrane</location>
    </subcellularLocation>
</comment>
<evidence type="ECO:0000256" key="2">
    <source>
        <dbReference type="ARBA" id="ARBA00022692"/>
    </source>
</evidence>
<evidence type="ECO:0000256" key="7">
    <source>
        <dbReference type="SAM" id="MobiDB-lite"/>
    </source>
</evidence>
<evidence type="ECO:0000256" key="6">
    <source>
        <dbReference type="PROSITE-ProRule" id="PRU00152"/>
    </source>
</evidence>
<feature type="region of interest" description="Disordered" evidence="7">
    <location>
        <begin position="318"/>
        <end position="342"/>
    </location>
</feature>
<dbReference type="GO" id="GO:0006816">
    <property type="term" value="P:calcium ion transport"/>
    <property type="evidence" value="ECO:0007669"/>
    <property type="project" value="TreeGrafter"/>
</dbReference>
<evidence type="ECO:0000256" key="8">
    <source>
        <dbReference type="SAM" id="Phobius"/>
    </source>
</evidence>
<sequence>MKSQNEDYDYYRTLSYNRPKFCSNASWYPNATTFTHVSIVDAHPLGIFINTNNTIYVTNRVNNEIQIWYNNSIGPTQTIHDSFSASYSSFVTTNGDIYVDNGALNYRVDKWTLNGNTSVPVMYVSTSCYGLFVDTTDTLYCSMFNFHQVVKRWLNDNSSTLTTIAGTGTAGNTSSMLHNPCGIYVNTNFDLYVADVYNNRIQLFQSGQLNGMTVAGARSLNTTIALNEPTGIVLDADSYFFIVDCFNNRIVGSDLNGFRCLVGCSGSYGSASNQLSNPATLSFDSYGNMFVTDLRNNRIQKFILSTNSCDEITSTVNPVTTENPKEQLTSTEQINSTEPITSTKQITSTQQITSTESITTSKRLITNQTCFSPRITLIPSTSTLSSPIQFRRSQDFYIVSLIELNCNNSISIITQWTIKNCTSICSNQIQLDSTIITTSTELYIPARTLVYGLYELKLIVTMVNMSSLTSTSSVYVQITPSGITANLIQYGTSMITRGSQQDLQFDPGTYSIDRDNNILNATDWKYEYYCRIYGEYMFPNLQGSLLSIDDLRNDSLNPSCLSNRTGWKFSNSIKSSLTILSNSLQSNRTYQFMVYMENRRNSSLQATGYVLVNVEDTHPQMILISCVIWTLCIPNLEFQLLNPTTQVALFSICNGNCTIIQNITWNIYYGTMNSSSNYTKWILFNQTSSYENIWFFGMNTSNFTTTNQLFLLNPQINLWRFEVIYTFRSEISSSSLNFIINQPPVNGSCSITPLNGTTSSLFDISCPDWFDEDDIKDYSIYSWTNNFSEQTIIAYSLVSTFQVRLPLGDDQTSFVHLTVYIRDTLDCITKFNLSSVTVTSDSIGITNLINDIQNSSNQLTTNPIIQLLASGNQNIIGQVITSLSQQFNKMNNENIDQAISNGVPSTSISVSSLGDQNIQGSLILLNKSALIEFNNQLNMYANTREYLMQFITKLVITNSYSIQLQSSLLAQLTKATNQLTRTTLKSVSDRCHQLAIMLNSIKTNIPYEDVQSAATQLIQCAANLLSAVNGPLQQRISILDSDSTQATTFPSDYDTDLDFAWSNLNLFADGNDFSWGTIQKNRNIYYQKQLANQITNQMNDLKSLLTSSLNIYLNIGQNILINTSQVFMSLETKANEFLSNKFTQSISNAQIQFPQNLNLTNSSKISIRSMMEPLASYDNTTYTNLSRLVTFSILDENENEISIQTNMSHPIEIIIPRDPSIIIPLMILQNVTSMNYTPHNQLFDLHYLNITSSLSISIHFEIQPLNISLAYLFIYKFDQLPQLNSSINIIDGWTLFCPLNLTNETLYKYFIDNQQTSDHQSIIYGLRELNSTEMMNTCSNSSVSSLPITDQRFNFTSNYQLRIYTSGCYYLDKNNQWKSDGLTVGPLTNHYETQCFSTHLTSFASGFVILPESINWNYVFANADFMKNKTIYLTVICVSVIYIILIIYARFKDKKDIEKLGVTPLPDNHRSDQYFYQIIVFTGQRQNAGTNSNVHFIIYGDNDETHIRTLADSQRKILQRGGIDSFIMAVPESLGLLHCIRIWHDNTGKGSSSSWFLKYIIIRDLQTMEKFYFISQRWFAVEKDDAKIERILPVAGDIEKQQFSYILSKKAYHSVSDGHLWFSIFSRPPSNQFTRVQRCTCCFVLFFISMFLNIMYYD</sequence>
<evidence type="ECO:0000256" key="3">
    <source>
        <dbReference type="ARBA" id="ARBA00022737"/>
    </source>
</evidence>
<dbReference type="CDD" id="cd05819">
    <property type="entry name" value="NHL"/>
    <property type="match status" value="1"/>
</dbReference>
<dbReference type="InterPro" id="IPR011042">
    <property type="entry name" value="6-blade_b-propeller_TolB-like"/>
</dbReference>
<dbReference type="InterPro" id="IPR036392">
    <property type="entry name" value="PLAT/LH2_dom_sf"/>
</dbReference>
<evidence type="ECO:0000313" key="10">
    <source>
        <dbReference type="EMBL" id="CAF3902497.1"/>
    </source>
</evidence>
<dbReference type="PROSITE" id="PS50095">
    <property type="entry name" value="PLAT"/>
    <property type="match status" value="1"/>
</dbReference>
<dbReference type="EMBL" id="CAJOAZ010002178">
    <property type="protein sequence ID" value="CAF3902497.1"/>
    <property type="molecule type" value="Genomic_DNA"/>
</dbReference>
<keyword evidence="3" id="KW-0677">Repeat</keyword>